<name>A0A5B0QE98_PUCGR</name>
<dbReference type="EMBL" id="VSWC01000016">
    <property type="protein sequence ID" value="KAA1111550.1"/>
    <property type="molecule type" value="Genomic_DNA"/>
</dbReference>
<reference evidence="3 4" key="1">
    <citation type="submission" date="2019-05" db="EMBL/GenBank/DDBJ databases">
        <title>Emergence of the Ug99 lineage of the wheat stem rust pathogen through somatic hybridization.</title>
        <authorList>
            <person name="Li F."/>
            <person name="Upadhyaya N.M."/>
            <person name="Sperschneider J."/>
            <person name="Matny O."/>
            <person name="Nguyen-Phuc H."/>
            <person name="Mago R."/>
            <person name="Raley C."/>
            <person name="Miller M.E."/>
            <person name="Silverstein K.A.T."/>
            <person name="Henningsen E."/>
            <person name="Hirsch C.D."/>
            <person name="Visser B."/>
            <person name="Pretorius Z.A."/>
            <person name="Steffenson B.J."/>
            <person name="Schwessinger B."/>
            <person name="Dodds P.N."/>
            <person name="Figueroa M."/>
        </authorList>
    </citation>
    <scope>NUCLEOTIDE SEQUENCE [LARGE SCALE GENOMIC DNA]</scope>
    <source>
        <strain evidence="3">21-0</strain>
    </source>
</reference>
<protein>
    <recommendedName>
        <fullName evidence="2">Isochorismatase-like domain-containing protein</fullName>
    </recommendedName>
</protein>
<dbReference type="InterPro" id="IPR036380">
    <property type="entry name" value="Isochorismatase-like_sf"/>
</dbReference>
<evidence type="ECO:0000256" key="1">
    <source>
        <dbReference type="ARBA" id="ARBA00006336"/>
    </source>
</evidence>
<keyword evidence="4" id="KW-1185">Reference proteome</keyword>
<dbReference type="InterPro" id="IPR000868">
    <property type="entry name" value="Isochorismatase-like_dom"/>
</dbReference>
<dbReference type="InterPro" id="IPR050993">
    <property type="entry name" value="Isochorismatase_domain"/>
</dbReference>
<dbReference type="Proteomes" id="UP000324748">
    <property type="component" value="Unassembled WGS sequence"/>
</dbReference>
<dbReference type="Gene3D" id="3.40.50.850">
    <property type="entry name" value="Isochorismatase-like"/>
    <property type="match status" value="1"/>
</dbReference>
<dbReference type="Pfam" id="PF00857">
    <property type="entry name" value="Isochorismatase"/>
    <property type="match status" value="1"/>
</dbReference>
<dbReference type="SUPFAM" id="SSF52499">
    <property type="entry name" value="Isochorismatase-like hydrolases"/>
    <property type="match status" value="1"/>
</dbReference>
<gene>
    <name evidence="3" type="ORF">PGT21_003964</name>
</gene>
<evidence type="ECO:0000313" key="4">
    <source>
        <dbReference type="Proteomes" id="UP000324748"/>
    </source>
</evidence>
<comment type="caution">
    <text evidence="3">The sequence shown here is derived from an EMBL/GenBank/DDBJ whole genome shotgun (WGS) entry which is preliminary data.</text>
</comment>
<sequence>MNQQQPLKLINAIILLCDMQERFRTKIFHFEHVEKMAEKMLKASDKLGLPILSTEQNPKALGGTVQGLNELLPPERKPLPKSQFSMLVPELRADIASLEPRKHVAILGIEAHICVLQTSLDLLRQGFHVHVLADAVSSCNPEERAFAFQSIREAGGTITTTESFLYRVLADANHPQAKDIFAIVKEYSTATRDALGALCAT</sequence>
<proteinExistence type="inferred from homology"/>
<organism evidence="3 4">
    <name type="scientific">Puccinia graminis f. sp. tritici</name>
    <dbReference type="NCBI Taxonomy" id="56615"/>
    <lineage>
        <taxon>Eukaryota</taxon>
        <taxon>Fungi</taxon>
        <taxon>Dikarya</taxon>
        <taxon>Basidiomycota</taxon>
        <taxon>Pucciniomycotina</taxon>
        <taxon>Pucciniomycetes</taxon>
        <taxon>Pucciniales</taxon>
        <taxon>Pucciniaceae</taxon>
        <taxon>Puccinia</taxon>
    </lineage>
</organism>
<dbReference type="PANTHER" id="PTHR14119">
    <property type="entry name" value="HYDROLASE"/>
    <property type="match status" value="1"/>
</dbReference>
<evidence type="ECO:0000259" key="2">
    <source>
        <dbReference type="Pfam" id="PF00857"/>
    </source>
</evidence>
<feature type="domain" description="Isochorismatase-like" evidence="2">
    <location>
        <begin position="13"/>
        <end position="163"/>
    </location>
</feature>
<evidence type="ECO:0000313" key="3">
    <source>
        <dbReference type="EMBL" id="KAA1111550.1"/>
    </source>
</evidence>
<accession>A0A5B0QE98</accession>
<dbReference type="PANTHER" id="PTHR14119:SF3">
    <property type="entry name" value="ISOCHORISMATASE DOMAIN-CONTAINING PROTEIN 2"/>
    <property type="match status" value="1"/>
</dbReference>
<dbReference type="AlphaFoldDB" id="A0A5B0QE98"/>
<comment type="similarity">
    <text evidence="1">Belongs to the isochorismatase family.</text>
</comment>
<dbReference type="OrthoDB" id="269496at2759"/>